<evidence type="ECO:0000313" key="4">
    <source>
        <dbReference type="EMBL" id="PIP64539.1"/>
    </source>
</evidence>
<sequence length="147" mass="17247">MKPGVDYIGISTVFICHDGAGNFLLHKRSDKCRDEQRRWDFGGGQLRFGENLEECVLREVKEEYGVVGKIEKHFPAHSLLRENNGFKTHWLIVNFIVRVDRKKVKINNPEKMDEIGWFKINKLPRPLHSGAKFTIKKYKKIIFSYVK</sequence>
<reference evidence="4 5" key="1">
    <citation type="submission" date="2017-09" db="EMBL/GenBank/DDBJ databases">
        <title>Depth-based differentiation of microbial function through sediment-hosted aquifers and enrichment of novel symbionts in the deep terrestrial subsurface.</title>
        <authorList>
            <person name="Probst A.J."/>
            <person name="Ladd B."/>
            <person name="Jarett J.K."/>
            <person name="Geller-Mcgrath D.E."/>
            <person name="Sieber C.M."/>
            <person name="Emerson J.B."/>
            <person name="Anantharaman K."/>
            <person name="Thomas B.C."/>
            <person name="Malmstrom R."/>
            <person name="Stieglmeier M."/>
            <person name="Klingl A."/>
            <person name="Woyke T."/>
            <person name="Ryan C.M."/>
            <person name="Banfield J.F."/>
        </authorList>
    </citation>
    <scope>NUCLEOTIDE SEQUENCE [LARGE SCALE GENOMIC DNA]</scope>
    <source>
        <strain evidence="4">CG22_combo_CG10-13_8_21_14_all_33_16</strain>
    </source>
</reference>
<dbReference type="PROSITE" id="PS00893">
    <property type="entry name" value="NUDIX_BOX"/>
    <property type="match status" value="1"/>
</dbReference>
<dbReference type="Pfam" id="PF00293">
    <property type="entry name" value="NUDIX"/>
    <property type="match status" value="1"/>
</dbReference>
<evidence type="ECO:0000313" key="5">
    <source>
        <dbReference type="Proteomes" id="UP000230802"/>
    </source>
</evidence>
<comment type="caution">
    <text evidence="4">The sequence shown here is derived from an EMBL/GenBank/DDBJ whole genome shotgun (WGS) entry which is preliminary data.</text>
</comment>
<evidence type="ECO:0000256" key="2">
    <source>
        <dbReference type="ARBA" id="ARBA00022801"/>
    </source>
</evidence>
<dbReference type="GO" id="GO:0016787">
    <property type="term" value="F:hydrolase activity"/>
    <property type="evidence" value="ECO:0007669"/>
    <property type="project" value="UniProtKB-KW"/>
</dbReference>
<proteinExistence type="predicted"/>
<accession>A0A2H0C444</accession>
<dbReference type="Gene3D" id="3.90.79.10">
    <property type="entry name" value="Nucleoside Triphosphate Pyrophosphohydrolase"/>
    <property type="match status" value="1"/>
</dbReference>
<dbReference type="SUPFAM" id="SSF55811">
    <property type="entry name" value="Nudix"/>
    <property type="match status" value="1"/>
</dbReference>
<evidence type="ECO:0000259" key="3">
    <source>
        <dbReference type="PROSITE" id="PS51462"/>
    </source>
</evidence>
<dbReference type="EMBL" id="PCTD01000080">
    <property type="protein sequence ID" value="PIP64539.1"/>
    <property type="molecule type" value="Genomic_DNA"/>
</dbReference>
<dbReference type="AlphaFoldDB" id="A0A2H0C444"/>
<comment type="cofactor">
    <cofactor evidence="1">
        <name>Mg(2+)</name>
        <dbReference type="ChEBI" id="CHEBI:18420"/>
    </cofactor>
</comment>
<evidence type="ECO:0000256" key="1">
    <source>
        <dbReference type="ARBA" id="ARBA00001946"/>
    </source>
</evidence>
<dbReference type="InterPro" id="IPR020084">
    <property type="entry name" value="NUDIX_hydrolase_CS"/>
</dbReference>
<dbReference type="Proteomes" id="UP000230802">
    <property type="component" value="Unassembled WGS sequence"/>
</dbReference>
<name>A0A2H0C444_9BACT</name>
<dbReference type="PANTHER" id="PTHR43046:SF2">
    <property type="entry name" value="8-OXO-DGTP DIPHOSPHATASE-RELATED"/>
    <property type="match status" value="1"/>
</dbReference>
<feature type="domain" description="Nudix hydrolase" evidence="3">
    <location>
        <begin position="6"/>
        <end position="143"/>
    </location>
</feature>
<dbReference type="InterPro" id="IPR015797">
    <property type="entry name" value="NUDIX_hydrolase-like_dom_sf"/>
</dbReference>
<dbReference type="PROSITE" id="PS51462">
    <property type="entry name" value="NUDIX"/>
    <property type="match status" value="1"/>
</dbReference>
<organism evidence="4 5">
    <name type="scientific">Candidatus Roizmanbacteria bacterium CG22_combo_CG10-13_8_21_14_all_33_16</name>
    <dbReference type="NCBI Taxonomy" id="1974859"/>
    <lineage>
        <taxon>Bacteria</taxon>
        <taxon>Candidatus Roizmaniibacteriota</taxon>
    </lineage>
</organism>
<keyword evidence="2 4" id="KW-0378">Hydrolase</keyword>
<dbReference type="CDD" id="cd02883">
    <property type="entry name" value="NUDIX_Hydrolase"/>
    <property type="match status" value="1"/>
</dbReference>
<dbReference type="InterPro" id="IPR000086">
    <property type="entry name" value="NUDIX_hydrolase_dom"/>
</dbReference>
<dbReference type="PANTHER" id="PTHR43046">
    <property type="entry name" value="GDP-MANNOSE MANNOSYL HYDROLASE"/>
    <property type="match status" value="1"/>
</dbReference>
<protein>
    <submittedName>
        <fullName evidence="4">RNA pyrophosphohydrolase</fullName>
    </submittedName>
</protein>
<gene>
    <name evidence="4" type="ORF">COW96_01940</name>
</gene>